<feature type="region of interest" description="Disordered" evidence="1">
    <location>
        <begin position="1"/>
        <end position="44"/>
    </location>
</feature>
<evidence type="ECO:0000313" key="3">
    <source>
        <dbReference type="Proteomes" id="UP000256661"/>
    </source>
</evidence>
<proteinExistence type="predicted"/>
<gene>
    <name evidence="2" type="ORF">DFJ69_4965</name>
</gene>
<reference evidence="2 3" key="1">
    <citation type="submission" date="2018-08" db="EMBL/GenBank/DDBJ databases">
        <title>Sequencing the genomes of 1000 actinobacteria strains.</title>
        <authorList>
            <person name="Klenk H.-P."/>
        </authorList>
    </citation>
    <scope>NUCLEOTIDE SEQUENCE [LARGE SCALE GENOMIC DNA]</scope>
    <source>
        <strain evidence="2 3">DSM 43927</strain>
    </source>
</reference>
<sequence>MADDLMDDVDTDQPEPIPTAPRSGAVPVLEDGPQDDLSQSRGAP</sequence>
<dbReference type="Proteomes" id="UP000256661">
    <property type="component" value="Unassembled WGS sequence"/>
</dbReference>
<organism evidence="2 3">
    <name type="scientific">Thermomonospora umbrina</name>
    <dbReference type="NCBI Taxonomy" id="111806"/>
    <lineage>
        <taxon>Bacteria</taxon>
        <taxon>Bacillati</taxon>
        <taxon>Actinomycetota</taxon>
        <taxon>Actinomycetes</taxon>
        <taxon>Streptosporangiales</taxon>
        <taxon>Thermomonosporaceae</taxon>
        <taxon>Thermomonospora</taxon>
    </lineage>
</organism>
<name>A0A3D9SU28_9ACTN</name>
<protein>
    <submittedName>
        <fullName evidence="2">Uncharacterized protein</fullName>
    </submittedName>
</protein>
<evidence type="ECO:0000256" key="1">
    <source>
        <dbReference type="SAM" id="MobiDB-lite"/>
    </source>
</evidence>
<comment type="caution">
    <text evidence="2">The sequence shown here is derived from an EMBL/GenBank/DDBJ whole genome shotgun (WGS) entry which is preliminary data.</text>
</comment>
<feature type="compositionally biased region" description="Acidic residues" evidence="1">
    <location>
        <begin position="1"/>
        <end position="13"/>
    </location>
</feature>
<keyword evidence="3" id="KW-1185">Reference proteome</keyword>
<accession>A0A3D9SU28</accession>
<dbReference type="RefSeq" id="WP_281275891.1">
    <property type="nucleotide sequence ID" value="NZ_QTTT01000001.1"/>
</dbReference>
<dbReference type="AlphaFoldDB" id="A0A3D9SU28"/>
<evidence type="ECO:0000313" key="2">
    <source>
        <dbReference type="EMBL" id="REE99452.1"/>
    </source>
</evidence>
<dbReference type="EMBL" id="QTTT01000001">
    <property type="protein sequence ID" value="REE99452.1"/>
    <property type="molecule type" value="Genomic_DNA"/>
</dbReference>